<proteinExistence type="predicted"/>
<evidence type="ECO:0008006" key="4">
    <source>
        <dbReference type="Google" id="ProtNLM"/>
    </source>
</evidence>
<keyword evidence="1" id="KW-0732">Signal</keyword>
<dbReference type="EMBL" id="CP059733">
    <property type="protein sequence ID" value="WDE04790.1"/>
    <property type="molecule type" value="Genomic_DNA"/>
</dbReference>
<protein>
    <recommendedName>
        <fullName evidence="4">DUF2268 domain-containing protein</fullName>
    </recommendedName>
</protein>
<dbReference type="KEGG" id="tvd:SG34_026335"/>
<name>A0AAE9Z2E3_9GAMM</name>
<dbReference type="Proteomes" id="UP000032352">
    <property type="component" value="Chromosome"/>
</dbReference>
<reference evidence="2 3" key="2">
    <citation type="journal article" date="2022" name="Mar. Drugs">
        <title>Bioassay-Guided Fractionation Leads to the Detection of Cholic Acid Generated by the Rare Thalassomonas sp.</title>
        <authorList>
            <person name="Pheiffer F."/>
            <person name="Schneider Y.K."/>
            <person name="Hansen E.H."/>
            <person name="Andersen J.H."/>
            <person name="Isaksson J."/>
            <person name="Busche T."/>
            <person name="R C."/>
            <person name="Kalinowski J."/>
            <person name="Zyl L.V."/>
            <person name="Trindade M."/>
        </authorList>
    </citation>
    <scope>NUCLEOTIDE SEQUENCE [LARGE SCALE GENOMIC DNA]</scope>
    <source>
        <strain evidence="2 3">XOM25</strain>
    </source>
</reference>
<evidence type="ECO:0000256" key="1">
    <source>
        <dbReference type="SAM" id="SignalP"/>
    </source>
</evidence>
<organism evidence="2 3">
    <name type="scientific">Thalassomonas viridans</name>
    <dbReference type="NCBI Taxonomy" id="137584"/>
    <lineage>
        <taxon>Bacteria</taxon>
        <taxon>Pseudomonadati</taxon>
        <taxon>Pseudomonadota</taxon>
        <taxon>Gammaproteobacteria</taxon>
        <taxon>Alteromonadales</taxon>
        <taxon>Colwelliaceae</taxon>
        <taxon>Thalassomonas</taxon>
    </lineage>
</organism>
<feature type="chain" id="PRO_5042256143" description="DUF2268 domain-containing protein" evidence="1">
    <location>
        <begin position="21"/>
        <end position="327"/>
    </location>
</feature>
<feature type="signal peptide" evidence="1">
    <location>
        <begin position="1"/>
        <end position="20"/>
    </location>
</feature>
<sequence>MKLWFITALCLCLTATSAFADTPNESRHYYPLNDHNKKLVFYSNIEVNLHHFLYELARDENQLQQLQNNPALTNKQKARFSHAAQFYKTRYIDKKEHLVWSDAELGRFTALLNNRATPENNNSELQQIFHDLLPLYQQSLWPQHFKQNQHWQRQLATKLDKYGQQIQTALEQAFQSPLVVIAQHPVDIVYKAGIRQGAYTTGRVPHTTINSTDADYAGWAALEMLFHELSHAVAVNRNSKLSQLIKAEFTDSKVRVWHPILFYTVAQVVKQAIAAEHPNYVSYAGKQDLYMQGWGVDEAVLIKYWQPYLEGKVTMAQAIKNLARHYP</sequence>
<reference evidence="2 3" key="1">
    <citation type="journal article" date="2015" name="Genome Announc.">
        <title>Draft Genome Sequences of Marine Isolates of Thalassomonas viridans and Thalassomonas actiniarum.</title>
        <authorList>
            <person name="Olonade I."/>
            <person name="van Zyl L.J."/>
            <person name="Trindade M."/>
        </authorList>
    </citation>
    <scope>NUCLEOTIDE SEQUENCE [LARGE SCALE GENOMIC DNA]</scope>
    <source>
        <strain evidence="2 3">XOM25</strain>
    </source>
</reference>
<dbReference type="AlphaFoldDB" id="A0AAE9Z2E3"/>
<accession>A0AAE9Z2E3</accession>
<dbReference type="RefSeq" id="WP_044839613.1">
    <property type="nucleotide sequence ID" value="NZ_CP059733.1"/>
</dbReference>
<evidence type="ECO:0000313" key="3">
    <source>
        <dbReference type="Proteomes" id="UP000032352"/>
    </source>
</evidence>
<gene>
    <name evidence="2" type="ORF">SG34_026335</name>
</gene>
<evidence type="ECO:0000313" key="2">
    <source>
        <dbReference type="EMBL" id="WDE04790.1"/>
    </source>
</evidence>
<keyword evidence="3" id="KW-1185">Reference proteome</keyword>